<keyword evidence="1" id="KW-0732">Signal</keyword>
<evidence type="ECO:0000313" key="2">
    <source>
        <dbReference type="EMBL" id="BCA85567.1"/>
    </source>
</evidence>
<dbReference type="Proteomes" id="UP000502998">
    <property type="component" value="Chromosome"/>
</dbReference>
<name>A0A679IQU1_9ENTE</name>
<organism evidence="2 3">
    <name type="scientific">Enterococcus saigonensis</name>
    <dbReference type="NCBI Taxonomy" id="1805431"/>
    <lineage>
        <taxon>Bacteria</taxon>
        <taxon>Bacillati</taxon>
        <taxon>Bacillota</taxon>
        <taxon>Bacilli</taxon>
        <taxon>Lactobacillales</taxon>
        <taxon>Enterococcaceae</taxon>
        <taxon>Enterococcus</taxon>
    </lineage>
</organism>
<evidence type="ECO:0000256" key="1">
    <source>
        <dbReference type="SAM" id="SignalP"/>
    </source>
</evidence>
<keyword evidence="3" id="KW-1185">Reference proteome</keyword>
<evidence type="ECO:0008006" key="4">
    <source>
        <dbReference type="Google" id="ProtNLM"/>
    </source>
</evidence>
<proteinExistence type="predicted"/>
<evidence type="ECO:0000313" key="3">
    <source>
        <dbReference type="Proteomes" id="UP000502998"/>
    </source>
</evidence>
<dbReference type="RefSeq" id="WP_173102831.1">
    <property type="nucleotide sequence ID" value="NZ_AP022822.1"/>
</dbReference>
<sequence length="206" mass="22116">MKKIFGLVALSSVVLVALPAYAEQNIIGEDSGEIKINGTLGIDNTDEGATIVEEDDAWINVTLPLETIFYSASPNAGAPITSPDYTITNNSGRPVDIFFKGIAKDDPDPSAQAEYEVALNGFAKGNPKIIEDGLVTSENNGVLIHTLANKNGKLGKNDQDLQPTANTVAFRYVGEVMDAVDSTITENYTMTLEFKAVSWVEETETP</sequence>
<reference evidence="2 3" key="1">
    <citation type="submission" date="2020-02" db="EMBL/GenBank/DDBJ databases">
        <title>Characterization of vanA genotype vancomycin-resistant Enterococcus saigonensis VE80.</title>
        <authorList>
            <person name="Harada T."/>
            <person name="Motooka D."/>
            <person name="Nakamura S."/>
            <person name="Yamamoto Y."/>
            <person name="Kawahara R."/>
            <person name="Kawatsu K."/>
        </authorList>
    </citation>
    <scope>NUCLEOTIDE SEQUENCE [LARGE SCALE GENOMIC DNA]</scope>
    <source>
        <strain evidence="2 3">VE80</strain>
    </source>
</reference>
<feature type="chain" id="PRO_5025356937" description="WxL domain-containing protein" evidence="1">
    <location>
        <begin position="23"/>
        <end position="206"/>
    </location>
</feature>
<dbReference type="AlphaFoldDB" id="A0A679IQU1"/>
<protein>
    <recommendedName>
        <fullName evidence="4">WxL domain-containing protein</fullName>
    </recommendedName>
</protein>
<dbReference type="KEGG" id="esg:EsVE80_10900"/>
<gene>
    <name evidence="2" type="ORF">EsVE80_10900</name>
</gene>
<dbReference type="EMBL" id="AP022822">
    <property type="protein sequence ID" value="BCA85567.1"/>
    <property type="molecule type" value="Genomic_DNA"/>
</dbReference>
<accession>A0A679IQU1</accession>
<feature type="signal peptide" evidence="1">
    <location>
        <begin position="1"/>
        <end position="22"/>
    </location>
</feature>